<sequence length="181" mass="19640">MSPITFGAEKRPATGHLEDAFARFQATDHVFQMSFVDGGVIIVLLSEGISSRSISRDVEDFITCHSCELFFSPSLLIPEGPYFIKEGSLRQAWRLYEDELCTFVSAVVPADDGDDSRVSGNVEYAPIVGSLVGARGTDVMLLQTAQAALSLAGWPTTVLTGRNMFRVGDNIRNSIVGQGYV</sequence>
<protein>
    <submittedName>
        <fullName evidence="1">Uncharacterized protein</fullName>
    </submittedName>
</protein>
<evidence type="ECO:0000313" key="2">
    <source>
        <dbReference type="Proteomes" id="UP001174934"/>
    </source>
</evidence>
<dbReference type="EMBL" id="JAULSR010000002">
    <property type="protein sequence ID" value="KAK0629514.1"/>
    <property type="molecule type" value="Genomic_DNA"/>
</dbReference>
<accession>A0AA39X8Y5</accession>
<comment type="caution">
    <text evidence="1">The sequence shown here is derived from an EMBL/GenBank/DDBJ whole genome shotgun (WGS) entry which is preliminary data.</text>
</comment>
<organism evidence="1 2">
    <name type="scientific">Bombardia bombarda</name>
    <dbReference type="NCBI Taxonomy" id="252184"/>
    <lineage>
        <taxon>Eukaryota</taxon>
        <taxon>Fungi</taxon>
        <taxon>Dikarya</taxon>
        <taxon>Ascomycota</taxon>
        <taxon>Pezizomycotina</taxon>
        <taxon>Sordariomycetes</taxon>
        <taxon>Sordariomycetidae</taxon>
        <taxon>Sordariales</taxon>
        <taxon>Lasiosphaeriaceae</taxon>
        <taxon>Bombardia</taxon>
    </lineage>
</organism>
<dbReference type="Proteomes" id="UP001174934">
    <property type="component" value="Unassembled WGS sequence"/>
</dbReference>
<name>A0AA39X8Y5_9PEZI</name>
<evidence type="ECO:0000313" key="1">
    <source>
        <dbReference type="EMBL" id="KAK0629514.1"/>
    </source>
</evidence>
<gene>
    <name evidence="1" type="ORF">B0T17DRAFT_506054</name>
</gene>
<proteinExistence type="predicted"/>
<dbReference type="AlphaFoldDB" id="A0AA39X8Y5"/>
<keyword evidence="2" id="KW-1185">Reference proteome</keyword>
<reference evidence="1" key="1">
    <citation type="submission" date="2023-06" db="EMBL/GenBank/DDBJ databases">
        <title>Genome-scale phylogeny and comparative genomics of the fungal order Sordariales.</title>
        <authorList>
            <consortium name="Lawrence Berkeley National Laboratory"/>
            <person name="Hensen N."/>
            <person name="Bonometti L."/>
            <person name="Westerberg I."/>
            <person name="Brannstrom I.O."/>
            <person name="Guillou S."/>
            <person name="Cros-Aarteil S."/>
            <person name="Calhoun S."/>
            <person name="Haridas S."/>
            <person name="Kuo A."/>
            <person name="Mondo S."/>
            <person name="Pangilinan J."/>
            <person name="Riley R."/>
            <person name="LaButti K."/>
            <person name="Andreopoulos B."/>
            <person name="Lipzen A."/>
            <person name="Chen C."/>
            <person name="Yanf M."/>
            <person name="Daum C."/>
            <person name="Ng V."/>
            <person name="Clum A."/>
            <person name="Steindorff A."/>
            <person name="Ohm R."/>
            <person name="Martin F."/>
            <person name="Silar P."/>
            <person name="Natvig D."/>
            <person name="Lalanne C."/>
            <person name="Gautier V."/>
            <person name="Ament-velasquez S.L."/>
            <person name="Kruys A."/>
            <person name="Hutchinson M.I."/>
            <person name="Powell A.J."/>
            <person name="Barry K."/>
            <person name="Miller A.N."/>
            <person name="Grigoriev I.V."/>
            <person name="Debuchy R."/>
            <person name="Gladieux P."/>
            <person name="Thoren M.H."/>
            <person name="Johannesson H."/>
        </authorList>
    </citation>
    <scope>NUCLEOTIDE SEQUENCE</scope>
    <source>
        <strain evidence="1">SMH3391-2</strain>
    </source>
</reference>